<feature type="transmembrane region" description="Helical" evidence="1">
    <location>
        <begin position="197"/>
        <end position="217"/>
    </location>
</feature>
<dbReference type="PANTHER" id="PTHR35797:SF1">
    <property type="entry name" value="PROTEASE"/>
    <property type="match status" value="1"/>
</dbReference>
<comment type="caution">
    <text evidence="3">The sequence shown here is derived from an EMBL/GenBank/DDBJ whole genome shotgun (WGS) entry which is preliminary data.</text>
</comment>
<feature type="transmembrane region" description="Helical" evidence="1">
    <location>
        <begin position="254"/>
        <end position="276"/>
    </location>
</feature>
<proteinExistence type="predicted"/>
<evidence type="ECO:0000313" key="3">
    <source>
        <dbReference type="EMBL" id="KJV31296.1"/>
    </source>
</evidence>
<dbReference type="InterPro" id="IPR042150">
    <property type="entry name" value="MmRce1-like"/>
</dbReference>
<keyword evidence="4" id="KW-1185">Reference proteome</keyword>
<dbReference type="Pfam" id="PF02517">
    <property type="entry name" value="Rce1-like"/>
    <property type="match status" value="1"/>
</dbReference>
<keyword evidence="1" id="KW-0472">Membrane</keyword>
<name>A0A0F3KJG1_9GAMM</name>
<gene>
    <name evidence="3" type="ORF">VI08_13650</name>
</gene>
<keyword evidence="1" id="KW-0812">Transmembrane</keyword>
<dbReference type="GO" id="GO:0080120">
    <property type="term" value="P:CAAX-box protein maturation"/>
    <property type="evidence" value="ECO:0007669"/>
    <property type="project" value="UniProtKB-ARBA"/>
</dbReference>
<feature type="transmembrane region" description="Helical" evidence="1">
    <location>
        <begin position="124"/>
        <end position="146"/>
    </location>
</feature>
<evidence type="ECO:0000313" key="4">
    <source>
        <dbReference type="Proteomes" id="UP000033651"/>
    </source>
</evidence>
<feature type="transmembrane region" description="Helical" evidence="1">
    <location>
        <begin position="75"/>
        <end position="104"/>
    </location>
</feature>
<feature type="transmembrane region" description="Helical" evidence="1">
    <location>
        <begin position="166"/>
        <end position="185"/>
    </location>
</feature>
<feature type="transmembrane region" description="Helical" evidence="1">
    <location>
        <begin position="12"/>
        <end position="31"/>
    </location>
</feature>
<dbReference type="Proteomes" id="UP000033651">
    <property type="component" value="Unassembled WGS sequence"/>
</dbReference>
<reference evidence="3 4" key="1">
    <citation type="submission" date="2015-03" db="EMBL/GenBank/DDBJ databases">
        <title>Draft genome sequence of Luteibacter yeojuensis strain SU11.</title>
        <authorList>
            <person name="Sulaiman J."/>
            <person name="Priya K."/>
            <person name="Chan K.-G."/>
        </authorList>
    </citation>
    <scope>NUCLEOTIDE SEQUENCE [LARGE SCALE GENOMIC DNA]</scope>
    <source>
        <strain evidence="3 4">SU11</strain>
    </source>
</reference>
<dbReference type="PATRIC" id="fig|345309.4.peg.2080"/>
<dbReference type="InterPro" id="IPR003675">
    <property type="entry name" value="Rce1/LyrA-like_dom"/>
</dbReference>
<dbReference type="GO" id="GO:0004175">
    <property type="term" value="F:endopeptidase activity"/>
    <property type="evidence" value="ECO:0007669"/>
    <property type="project" value="UniProtKB-ARBA"/>
</dbReference>
<dbReference type="PANTHER" id="PTHR35797">
    <property type="entry name" value="PROTEASE-RELATED"/>
    <property type="match status" value="1"/>
</dbReference>
<sequence length="292" mass="31739">MCPARRYASRQILWFLLWLIVFSAPVSALIVHLGSQPPMTSRMIMWCPGLAALAACLTCRIPVASLGWAWPAGRFLGYAYIFPVVYAVPVYLAVWLVVPSAFTWQAFASPFVGTYHLQGTGSGFALWFGVPTTMIWVVMGTVAWTLGEELGWRGFLVPRVAERMGLLGTGLCTGLLWAVWHYPSLLGSTYNAHTSPVYEMACFTTMVVGLGVIMAWIRLASGSVWPCVLLHAVHNTLVQGVLDAATATNGRAPWLTGEFGAGLALTVALTAAGLVVRQSRIDRVRSRIYASV</sequence>
<dbReference type="AlphaFoldDB" id="A0A0F3KJG1"/>
<evidence type="ECO:0000259" key="2">
    <source>
        <dbReference type="Pfam" id="PF02517"/>
    </source>
</evidence>
<organism evidence="3 4">
    <name type="scientific">Luteibacter yeojuensis</name>
    <dbReference type="NCBI Taxonomy" id="345309"/>
    <lineage>
        <taxon>Bacteria</taxon>
        <taxon>Pseudomonadati</taxon>
        <taxon>Pseudomonadota</taxon>
        <taxon>Gammaproteobacteria</taxon>
        <taxon>Lysobacterales</taxon>
        <taxon>Rhodanobacteraceae</taxon>
        <taxon>Luteibacter</taxon>
    </lineage>
</organism>
<evidence type="ECO:0000256" key="1">
    <source>
        <dbReference type="SAM" id="Phobius"/>
    </source>
</evidence>
<dbReference type="RefSeq" id="WP_045830157.1">
    <property type="nucleotide sequence ID" value="NZ_JZRB01000029.1"/>
</dbReference>
<keyword evidence="1" id="KW-1133">Transmembrane helix</keyword>
<dbReference type="EMBL" id="JZRB01000029">
    <property type="protein sequence ID" value="KJV31296.1"/>
    <property type="molecule type" value="Genomic_DNA"/>
</dbReference>
<feature type="domain" description="CAAX prenyl protease 2/Lysostaphin resistance protein A-like" evidence="2">
    <location>
        <begin position="133"/>
        <end position="236"/>
    </location>
</feature>
<dbReference type="OrthoDB" id="3693644at2"/>
<accession>A0A0F3KJG1</accession>
<protein>
    <recommendedName>
        <fullName evidence="2">CAAX prenyl protease 2/Lysostaphin resistance protein A-like domain-containing protein</fullName>
    </recommendedName>
</protein>